<keyword evidence="3" id="KW-1185">Reference proteome</keyword>
<dbReference type="AlphaFoldDB" id="A0A8E2DXN5"/>
<feature type="non-terminal residue" evidence="2">
    <location>
        <position position="1"/>
    </location>
</feature>
<feature type="region of interest" description="Disordered" evidence="1">
    <location>
        <begin position="55"/>
        <end position="76"/>
    </location>
</feature>
<sequence length="76" mass="8274">FGHALKSQEASLENLRMVIDEEEEECGWAWGMDPIGSLKGFEGLKRIQAAGIVLLPDADDPDDEGNGETEDPEDDA</sequence>
<evidence type="ECO:0000256" key="1">
    <source>
        <dbReference type="SAM" id="MobiDB-lite"/>
    </source>
</evidence>
<proteinExistence type="predicted"/>
<organism evidence="2 3">
    <name type="scientific">Lepidopterella palustris CBS 459.81</name>
    <dbReference type="NCBI Taxonomy" id="1314670"/>
    <lineage>
        <taxon>Eukaryota</taxon>
        <taxon>Fungi</taxon>
        <taxon>Dikarya</taxon>
        <taxon>Ascomycota</taxon>
        <taxon>Pezizomycotina</taxon>
        <taxon>Dothideomycetes</taxon>
        <taxon>Pleosporomycetidae</taxon>
        <taxon>Mytilinidiales</taxon>
        <taxon>Argynnaceae</taxon>
        <taxon>Lepidopterella</taxon>
    </lineage>
</organism>
<dbReference type="Proteomes" id="UP000250266">
    <property type="component" value="Unassembled WGS sequence"/>
</dbReference>
<reference evidence="2 3" key="1">
    <citation type="journal article" date="2016" name="Nat. Commun.">
        <title>Ectomycorrhizal ecology is imprinted in the genome of the dominant symbiotic fungus Cenococcum geophilum.</title>
        <authorList>
            <consortium name="DOE Joint Genome Institute"/>
            <person name="Peter M."/>
            <person name="Kohler A."/>
            <person name="Ohm R.A."/>
            <person name="Kuo A."/>
            <person name="Krutzmann J."/>
            <person name="Morin E."/>
            <person name="Arend M."/>
            <person name="Barry K.W."/>
            <person name="Binder M."/>
            <person name="Choi C."/>
            <person name="Clum A."/>
            <person name="Copeland A."/>
            <person name="Grisel N."/>
            <person name="Haridas S."/>
            <person name="Kipfer T."/>
            <person name="LaButti K."/>
            <person name="Lindquist E."/>
            <person name="Lipzen A."/>
            <person name="Maire R."/>
            <person name="Meier B."/>
            <person name="Mihaltcheva S."/>
            <person name="Molinier V."/>
            <person name="Murat C."/>
            <person name="Poggeler S."/>
            <person name="Quandt C.A."/>
            <person name="Sperisen C."/>
            <person name="Tritt A."/>
            <person name="Tisserant E."/>
            <person name="Crous P.W."/>
            <person name="Henrissat B."/>
            <person name="Nehls U."/>
            <person name="Egli S."/>
            <person name="Spatafora J.W."/>
            <person name="Grigoriev I.V."/>
            <person name="Martin F.M."/>
        </authorList>
    </citation>
    <scope>NUCLEOTIDE SEQUENCE [LARGE SCALE GENOMIC DNA]</scope>
    <source>
        <strain evidence="2 3">CBS 459.81</strain>
    </source>
</reference>
<name>A0A8E2DXN5_9PEZI</name>
<evidence type="ECO:0000313" key="2">
    <source>
        <dbReference type="EMBL" id="OCK73515.1"/>
    </source>
</evidence>
<dbReference type="EMBL" id="KV745746">
    <property type="protein sequence ID" value="OCK73515.1"/>
    <property type="molecule type" value="Genomic_DNA"/>
</dbReference>
<feature type="non-terminal residue" evidence="2">
    <location>
        <position position="76"/>
    </location>
</feature>
<protein>
    <submittedName>
        <fullName evidence="2">Uncharacterized protein</fullName>
    </submittedName>
</protein>
<evidence type="ECO:0000313" key="3">
    <source>
        <dbReference type="Proteomes" id="UP000250266"/>
    </source>
</evidence>
<gene>
    <name evidence="2" type="ORF">K432DRAFT_254014</name>
</gene>
<feature type="compositionally biased region" description="Acidic residues" evidence="1">
    <location>
        <begin position="57"/>
        <end position="76"/>
    </location>
</feature>
<accession>A0A8E2DXN5</accession>